<evidence type="ECO:0000313" key="2">
    <source>
        <dbReference type="Proteomes" id="UP000091926"/>
    </source>
</evidence>
<dbReference type="EMBL" id="CP016172">
    <property type="protein sequence ID" value="ANN78546.1"/>
    <property type="molecule type" value="Genomic_DNA"/>
</dbReference>
<accession>A0A193GGI3</accession>
<dbReference type="Proteomes" id="UP000091926">
    <property type="component" value="Chromosome"/>
</dbReference>
<evidence type="ECO:0000313" key="1">
    <source>
        <dbReference type="EMBL" id="ANN78546.1"/>
    </source>
</evidence>
<keyword evidence="2" id="KW-1185">Reference proteome</keyword>
<name>A0A193GGI3_9BORD</name>
<sequence length="85" mass="9757">MERYEVEYRHYFVEISVHESLGRPGPSEYAAEVRITAESYDSSERTWISLDRLTPPGVRSESRALEEGLNQGMAYIDSMLVSKRA</sequence>
<dbReference type="RefSeq" id="WP_066659767.1">
    <property type="nucleotide sequence ID" value="NZ_CBCSCL010000018.1"/>
</dbReference>
<dbReference type="KEGG" id="bfz:BAU07_16795"/>
<protein>
    <submittedName>
        <fullName evidence="1">Uncharacterized protein</fullName>
    </submittedName>
</protein>
<gene>
    <name evidence="1" type="ORF">BAU07_16795</name>
</gene>
<reference evidence="1 2" key="1">
    <citation type="submission" date="2016-06" db="EMBL/GenBank/DDBJ databases">
        <title>Complete genome sequences of Bordetella bronchialis and Bordetella flabilis.</title>
        <authorList>
            <person name="LiPuma J.J."/>
            <person name="Spilker T."/>
        </authorList>
    </citation>
    <scope>NUCLEOTIDE SEQUENCE [LARGE SCALE GENOMIC DNA]</scope>
    <source>
        <strain evidence="1 2">AU10664</strain>
    </source>
</reference>
<organism evidence="1 2">
    <name type="scientific">Bordetella flabilis</name>
    <dbReference type="NCBI Taxonomy" id="463014"/>
    <lineage>
        <taxon>Bacteria</taxon>
        <taxon>Pseudomonadati</taxon>
        <taxon>Pseudomonadota</taxon>
        <taxon>Betaproteobacteria</taxon>
        <taxon>Burkholderiales</taxon>
        <taxon>Alcaligenaceae</taxon>
        <taxon>Bordetella</taxon>
    </lineage>
</organism>
<dbReference type="AlphaFoldDB" id="A0A193GGI3"/>
<proteinExistence type="predicted"/>